<dbReference type="SMART" id="SM00256">
    <property type="entry name" value="FBOX"/>
    <property type="match status" value="1"/>
</dbReference>
<protein>
    <recommendedName>
        <fullName evidence="1">F-box domain-containing protein</fullName>
    </recommendedName>
</protein>
<evidence type="ECO:0000313" key="3">
    <source>
        <dbReference type="Proteomes" id="UP001174677"/>
    </source>
</evidence>
<feature type="domain" description="F-box" evidence="1">
    <location>
        <begin position="12"/>
        <end position="48"/>
    </location>
</feature>
<dbReference type="PANTHER" id="PTHR31900">
    <property type="entry name" value="F-BOX/RNI SUPERFAMILY PROTEIN-RELATED"/>
    <property type="match status" value="1"/>
</dbReference>
<dbReference type="InterPro" id="IPR006566">
    <property type="entry name" value="FBD"/>
</dbReference>
<organism evidence="2 3">
    <name type="scientific">Hevea brasiliensis</name>
    <name type="common">Para rubber tree</name>
    <name type="synonym">Siphonia brasiliensis</name>
    <dbReference type="NCBI Taxonomy" id="3981"/>
    <lineage>
        <taxon>Eukaryota</taxon>
        <taxon>Viridiplantae</taxon>
        <taxon>Streptophyta</taxon>
        <taxon>Embryophyta</taxon>
        <taxon>Tracheophyta</taxon>
        <taxon>Spermatophyta</taxon>
        <taxon>Magnoliopsida</taxon>
        <taxon>eudicotyledons</taxon>
        <taxon>Gunneridae</taxon>
        <taxon>Pentapetalae</taxon>
        <taxon>rosids</taxon>
        <taxon>fabids</taxon>
        <taxon>Malpighiales</taxon>
        <taxon>Euphorbiaceae</taxon>
        <taxon>Crotonoideae</taxon>
        <taxon>Micrandreae</taxon>
        <taxon>Hevea</taxon>
    </lineage>
</organism>
<name>A0ABQ9MYJ0_HEVBR</name>
<dbReference type="Gene3D" id="1.20.1280.50">
    <property type="match status" value="1"/>
</dbReference>
<reference evidence="2" key="1">
    <citation type="journal article" date="2023" name="Plant Biotechnol. J.">
        <title>Chromosome-level wild Hevea brasiliensis genome provides new tools for genomic-assisted breeding and valuable loci to elevate rubber yield.</title>
        <authorList>
            <person name="Cheng H."/>
            <person name="Song X."/>
            <person name="Hu Y."/>
            <person name="Wu T."/>
            <person name="Yang Q."/>
            <person name="An Z."/>
            <person name="Feng S."/>
            <person name="Deng Z."/>
            <person name="Wu W."/>
            <person name="Zeng X."/>
            <person name="Tu M."/>
            <person name="Wang X."/>
            <person name="Huang H."/>
        </authorList>
    </citation>
    <scope>NUCLEOTIDE SEQUENCE</scope>
    <source>
        <strain evidence="2">MT/VB/25A 57/8</strain>
    </source>
</reference>
<evidence type="ECO:0000259" key="1">
    <source>
        <dbReference type="PROSITE" id="PS50181"/>
    </source>
</evidence>
<dbReference type="Pfam" id="PF08387">
    <property type="entry name" value="FBD"/>
    <property type="match status" value="1"/>
</dbReference>
<evidence type="ECO:0000313" key="2">
    <source>
        <dbReference type="EMBL" id="KAJ9184710.1"/>
    </source>
</evidence>
<dbReference type="EMBL" id="JARPOI010000003">
    <property type="protein sequence ID" value="KAJ9184710.1"/>
    <property type="molecule type" value="Genomic_DNA"/>
</dbReference>
<dbReference type="InterPro" id="IPR001810">
    <property type="entry name" value="F-box_dom"/>
</dbReference>
<dbReference type="InterPro" id="IPR055411">
    <property type="entry name" value="LRR_FXL15/At3g58940/PEG3-like"/>
</dbReference>
<sequence>MGTMMESPRSDRDRISNLPDPLVHHILSFLEMKELVNLSLTSKQLREFCISTPFLTLNGLLCEDRRYLLLNSVDRLLAFRKGMKTERISILWPFAAANANEKFRVLMWLCNAIACKVQLIDLQIILHGEDVFSLPAPVFLSESLKELKVNLQGGRLDKFPLSGGFCNLKSLSLIDLQISNEGFGGWISSFCKHLEKLLLENFDGGKNIIINSPTLKSLTIKPYFSSNLCNISISAEKLNDFILDWKFHFSKGKSLKIIAPNLDYLMWDGHLVEFNCLENFKHLERTVIRQTQYPSLYRLDSSINQNLSRLLHSICTCRALILTDECIKVSFKQGCLPSLFHRLSCLYLYTDNVNDDLVPAVACFLKGTPNLKTLHIKKDNNFCLSSLTQSESYDAFTVRYWESQKLDFVHQLEEATVELFNRGDNELELIKYLLKHARALKKMTILYLSLLPLVFNTEFDDYRKTSTAEIVFDRVPEDDA</sequence>
<dbReference type="PANTHER" id="PTHR31900:SF32">
    <property type="entry name" value="F-BOX_RNI_FBD-LIKE DOMAIN PROTEIN"/>
    <property type="match status" value="1"/>
</dbReference>
<dbReference type="SUPFAM" id="SSF81383">
    <property type="entry name" value="F-box domain"/>
    <property type="match status" value="1"/>
</dbReference>
<proteinExistence type="predicted"/>
<accession>A0ABQ9MYJ0</accession>
<dbReference type="Pfam" id="PF00646">
    <property type="entry name" value="F-box"/>
    <property type="match status" value="1"/>
</dbReference>
<dbReference type="Proteomes" id="UP001174677">
    <property type="component" value="Chromosome 3"/>
</dbReference>
<comment type="caution">
    <text evidence="2">The sequence shown here is derived from an EMBL/GenBank/DDBJ whole genome shotgun (WGS) entry which is preliminary data.</text>
</comment>
<dbReference type="PROSITE" id="PS50181">
    <property type="entry name" value="FBOX"/>
    <property type="match status" value="1"/>
</dbReference>
<dbReference type="Pfam" id="PF24758">
    <property type="entry name" value="LRR_At5g56370"/>
    <property type="match status" value="1"/>
</dbReference>
<dbReference type="InterPro" id="IPR036047">
    <property type="entry name" value="F-box-like_dom_sf"/>
</dbReference>
<gene>
    <name evidence="2" type="ORF">P3X46_004412</name>
</gene>
<keyword evidence="3" id="KW-1185">Reference proteome</keyword>
<dbReference type="InterPro" id="IPR050232">
    <property type="entry name" value="FBL13/AtMIF1-like"/>
</dbReference>
<dbReference type="CDD" id="cd09917">
    <property type="entry name" value="F-box_SF"/>
    <property type="match status" value="1"/>
</dbReference>